<name>A0A2K3E136_CHLRE</name>
<keyword evidence="3" id="KW-0819">tRNA processing</keyword>
<dbReference type="Gene3D" id="3.20.20.140">
    <property type="entry name" value="Metal-dependent hydrolases"/>
    <property type="match status" value="1"/>
</dbReference>
<comment type="subcellular location">
    <subcellularLocation>
        <location evidence="1">Nucleus</location>
    </subcellularLocation>
</comment>
<dbReference type="InParanoid" id="A0A2K3E136"/>
<dbReference type="Gramene" id="PNW86477">
    <property type="protein sequence ID" value="PNW86477"/>
    <property type="gene ID" value="CHLRE_02g088050v5"/>
</dbReference>
<dbReference type="InterPro" id="IPR002738">
    <property type="entry name" value="RNase_P_p30"/>
</dbReference>
<evidence type="ECO:0000256" key="3">
    <source>
        <dbReference type="ARBA" id="ARBA00022694"/>
    </source>
</evidence>
<dbReference type="STRING" id="3055.A0A2K3E136"/>
<dbReference type="Proteomes" id="UP000006906">
    <property type="component" value="Chromosome 2"/>
</dbReference>
<dbReference type="RefSeq" id="XP_042927002.1">
    <property type="nucleotide sequence ID" value="XM_043059368.1"/>
</dbReference>
<dbReference type="GO" id="GO:0005655">
    <property type="term" value="C:nucleolar ribonuclease P complex"/>
    <property type="evidence" value="ECO:0000318"/>
    <property type="project" value="GO_Central"/>
</dbReference>
<dbReference type="KEGG" id="cre:CHLRE_02g088050v5"/>
<gene>
    <name evidence="5" type="ORF">CHLRE_02g088050v5</name>
</gene>
<evidence type="ECO:0000313" key="5">
    <source>
        <dbReference type="EMBL" id="PNW86477.1"/>
    </source>
</evidence>
<dbReference type="Pfam" id="PF01876">
    <property type="entry name" value="RNase_P_p30"/>
    <property type="match status" value="1"/>
</dbReference>
<dbReference type="GeneID" id="5727432"/>
<organism evidence="5 6">
    <name type="scientific">Chlamydomonas reinhardtii</name>
    <name type="common">Chlamydomonas smithii</name>
    <dbReference type="NCBI Taxonomy" id="3055"/>
    <lineage>
        <taxon>Eukaryota</taxon>
        <taxon>Viridiplantae</taxon>
        <taxon>Chlorophyta</taxon>
        <taxon>core chlorophytes</taxon>
        <taxon>Chlorophyceae</taxon>
        <taxon>CS clade</taxon>
        <taxon>Chlamydomonadales</taxon>
        <taxon>Chlamydomonadaceae</taxon>
        <taxon>Chlamydomonas</taxon>
    </lineage>
</organism>
<dbReference type="PANTHER" id="PTHR13031:SF0">
    <property type="entry name" value="RIBONUCLEASE P PROTEIN SUBUNIT P30"/>
    <property type="match status" value="1"/>
</dbReference>
<proteinExistence type="inferred from homology"/>
<dbReference type="SUPFAM" id="SSF89550">
    <property type="entry name" value="PHP domain-like"/>
    <property type="match status" value="1"/>
</dbReference>
<dbReference type="EMBL" id="CM008963">
    <property type="protein sequence ID" value="PNW86477.1"/>
    <property type="molecule type" value="Genomic_DNA"/>
</dbReference>
<evidence type="ECO:0000256" key="1">
    <source>
        <dbReference type="ARBA" id="ARBA00004123"/>
    </source>
</evidence>
<dbReference type="GO" id="GO:0003723">
    <property type="term" value="F:RNA binding"/>
    <property type="evidence" value="ECO:0000318"/>
    <property type="project" value="GO_Central"/>
</dbReference>
<accession>A0A2K3E136</accession>
<evidence type="ECO:0000256" key="4">
    <source>
        <dbReference type="SAM" id="MobiDB-lite"/>
    </source>
</evidence>
<evidence type="ECO:0000313" key="6">
    <source>
        <dbReference type="Proteomes" id="UP000006906"/>
    </source>
</evidence>
<dbReference type="PANTHER" id="PTHR13031">
    <property type="entry name" value="RIBONUCLEASE P SUBUNIT P30"/>
    <property type="match status" value="1"/>
</dbReference>
<dbReference type="GO" id="GO:0008033">
    <property type="term" value="P:tRNA processing"/>
    <property type="evidence" value="ECO:0000318"/>
    <property type="project" value="GO_Central"/>
</dbReference>
<protein>
    <submittedName>
        <fullName evidence="5">Uncharacterized protein</fullName>
    </submittedName>
</protein>
<feature type="region of interest" description="Disordered" evidence="4">
    <location>
        <begin position="291"/>
        <end position="352"/>
    </location>
</feature>
<reference evidence="5 6" key="1">
    <citation type="journal article" date="2007" name="Science">
        <title>The Chlamydomonas genome reveals the evolution of key animal and plant functions.</title>
        <authorList>
            <person name="Merchant S.S."/>
            <person name="Prochnik S.E."/>
            <person name="Vallon O."/>
            <person name="Harris E.H."/>
            <person name="Karpowicz S.J."/>
            <person name="Witman G.B."/>
            <person name="Terry A."/>
            <person name="Salamov A."/>
            <person name="Fritz-Laylin L.K."/>
            <person name="Marechal-Drouard L."/>
            <person name="Marshall W.F."/>
            <person name="Qu L.H."/>
            <person name="Nelson D.R."/>
            <person name="Sanderfoot A.A."/>
            <person name="Spalding M.H."/>
            <person name="Kapitonov V.V."/>
            <person name="Ren Q."/>
            <person name="Ferris P."/>
            <person name="Lindquist E."/>
            <person name="Shapiro H."/>
            <person name="Lucas S.M."/>
            <person name="Grimwood J."/>
            <person name="Schmutz J."/>
            <person name="Cardol P."/>
            <person name="Cerutti H."/>
            <person name="Chanfreau G."/>
            <person name="Chen C.L."/>
            <person name="Cognat V."/>
            <person name="Croft M.T."/>
            <person name="Dent R."/>
            <person name="Dutcher S."/>
            <person name="Fernandez E."/>
            <person name="Fukuzawa H."/>
            <person name="Gonzalez-Ballester D."/>
            <person name="Gonzalez-Halphen D."/>
            <person name="Hallmann A."/>
            <person name="Hanikenne M."/>
            <person name="Hippler M."/>
            <person name="Inwood W."/>
            <person name="Jabbari K."/>
            <person name="Kalanon M."/>
            <person name="Kuras R."/>
            <person name="Lefebvre P.A."/>
            <person name="Lemaire S.D."/>
            <person name="Lobanov A.V."/>
            <person name="Lohr M."/>
            <person name="Manuell A."/>
            <person name="Meier I."/>
            <person name="Mets L."/>
            <person name="Mittag M."/>
            <person name="Mittelmeier T."/>
            <person name="Moroney J.V."/>
            <person name="Moseley J."/>
            <person name="Napoli C."/>
            <person name="Nedelcu A.M."/>
            <person name="Niyogi K."/>
            <person name="Novoselov S.V."/>
            <person name="Paulsen I.T."/>
            <person name="Pazour G."/>
            <person name="Purton S."/>
            <person name="Ral J.P."/>
            <person name="Riano-Pachon D.M."/>
            <person name="Riekhof W."/>
            <person name="Rymarquis L."/>
            <person name="Schroda M."/>
            <person name="Stern D."/>
            <person name="Umen J."/>
            <person name="Willows R."/>
            <person name="Wilson N."/>
            <person name="Zimmer S.L."/>
            <person name="Allmer J."/>
            <person name="Balk J."/>
            <person name="Bisova K."/>
            <person name="Chen C.J."/>
            <person name="Elias M."/>
            <person name="Gendler K."/>
            <person name="Hauser C."/>
            <person name="Lamb M.R."/>
            <person name="Ledford H."/>
            <person name="Long J.C."/>
            <person name="Minagawa J."/>
            <person name="Page M.D."/>
            <person name="Pan J."/>
            <person name="Pootakham W."/>
            <person name="Roje S."/>
            <person name="Rose A."/>
            <person name="Stahlberg E."/>
            <person name="Terauchi A.M."/>
            <person name="Yang P."/>
            <person name="Ball S."/>
            <person name="Bowler C."/>
            <person name="Dieckmann C.L."/>
            <person name="Gladyshev V.N."/>
            <person name="Green P."/>
            <person name="Jorgensen R."/>
            <person name="Mayfield S."/>
            <person name="Mueller-Roeber B."/>
            <person name="Rajamani S."/>
            <person name="Sayre R.T."/>
            <person name="Brokstein P."/>
            <person name="Dubchak I."/>
            <person name="Goodstein D."/>
            <person name="Hornick L."/>
            <person name="Huang Y.W."/>
            <person name="Jhaveri J."/>
            <person name="Luo Y."/>
            <person name="Martinez D."/>
            <person name="Ngau W.C."/>
            <person name="Otillar B."/>
            <person name="Poliakov A."/>
            <person name="Porter A."/>
            <person name="Szajkowski L."/>
            <person name="Werner G."/>
            <person name="Zhou K."/>
            <person name="Grigoriev I.V."/>
            <person name="Rokhsar D.S."/>
            <person name="Grossman A.R."/>
        </authorList>
    </citation>
    <scope>NUCLEOTIDE SEQUENCE [LARGE SCALE GENOMIC DNA]</scope>
    <source>
        <strain evidence="6">CC-503</strain>
    </source>
</reference>
<keyword evidence="6" id="KW-1185">Reference proteome</keyword>
<sequence>MLGDLNLPMDEVEPALHRERVAALLAAGYDAVAVVHTAAGRLSEADRCKFQPLTATELAAARPDARRVLVLRAGASTAATATLPTATAANPSTSTSTTTGSSSSSSSSSSCHLQQLSRLHFVAADVVQAAQLGSGGANGELLRSYDLVSITPKNERVLHMACTNLDVDIVCLELSSRMAMKLRPPAVKAALRRGVHFEICYAPGLREVTARRNLFCNAQALVRATRGRNILLSSSARTGWEVRSPLELVHMAALFGLTRQQAQDAVRLAPRTVLAHAAARLAGRGAAAVGTATPAAGGDVEMEDVEAAAGDAGEDGKLQGQQPQQLQAGRGRGASGAVGAAATARKRAAGGS</sequence>
<dbReference type="OrthoDB" id="17948at2759"/>
<feature type="region of interest" description="Disordered" evidence="4">
    <location>
        <begin position="82"/>
        <end position="109"/>
    </location>
</feature>
<dbReference type="ExpressionAtlas" id="A0A2K3E136">
    <property type="expression patterns" value="differential"/>
</dbReference>
<comment type="similarity">
    <text evidence="2">Belongs to the eukaryotic/archaeal RNase P protein component 3 family.</text>
</comment>
<dbReference type="AlphaFoldDB" id="A0A2K3E136"/>
<evidence type="ECO:0000256" key="2">
    <source>
        <dbReference type="ARBA" id="ARBA00007331"/>
    </source>
</evidence>
<feature type="compositionally biased region" description="Low complexity" evidence="4">
    <location>
        <begin position="319"/>
        <end position="329"/>
    </location>
</feature>
<dbReference type="InterPro" id="IPR016195">
    <property type="entry name" value="Pol/histidinol_Pase-like"/>
</dbReference>